<evidence type="ECO:0000256" key="1">
    <source>
        <dbReference type="ARBA" id="ARBA00001966"/>
    </source>
</evidence>
<dbReference type="EMBL" id="PEYO01000022">
    <property type="protein sequence ID" value="PIU03201.1"/>
    <property type="molecule type" value="Genomic_DNA"/>
</dbReference>
<dbReference type="InterPro" id="IPR006638">
    <property type="entry name" value="Elp3/MiaA/NifB-like_rSAM"/>
</dbReference>
<keyword evidence="4" id="KW-0949">S-adenosyl-L-methionine</keyword>
<dbReference type="PANTHER" id="PTHR43409:SF7">
    <property type="entry name" value="BLL1977 PROTEIN"/>
    <property type="match status" value="1"/>
</dbReference>
<evidence type="ECO:0000256" key="7">
    <source>
        <dbReference type="ARBA" id="ARBA00023014"/>
    </source>
</evidence>
<evidence type="ECO:0000313" key="10">
    <source>
        <dbReference type="EMBL" id="PIU03201.1"/>
    </source>
</evidence>
<dbReference type="PROSITE" id="PS51332">
    <property type="entry name" value="B12_BINDING"/>
    <property type="match status" value="1"/>
</dbReference>
<dbReference type="SMART" id="SM00729">
    <property type="entry name" value="Elp3"/>
    <property type="match status" value="1"/>
</dbReference>
<dbReference type="Gene3D" id="3.80.30.20">
    <property type="entry name" value="tm_1862 like domain"/>
    <property type="match status" value="1"/>
</dbReference>
<organism evidence="10 11">
    <name type="scientific">Candidatus Shapirobacteria bacterium CG08_land_8_20_14_0_20_39_18</name>
    <dbReference type="NCBI Taxonomy" id="1974883"/>
    <lineage>
        <taxon>Bacteria</taxon>
        <taxon>Candidatus Shapironibacteriota</taxon>
    </lineage>
</organism>
<evidence type="ECO:0000256" key="3">
    <source>
        <dbReference type="ARBA" id="ARBA00022679"/>
    </source>
</evidence>
<evidence type="ECO:0000259" key="8">
    <source>
        <dbReference type="PROSITE" id="PS51332"/>
    </source>
</evidence>
<keyword evidence="3" id="KW-0808">Transferase</keyword>
<reference evidence="11" key="1">
    <citation type="submission" date="2017-09" db="EMBL/GenBank/DDBJ databases">
        <title>Depth-based differentiation of microbial function through sediment-hosted aquifers and enrichment of novel symbionts in the deep terrestrial subsurface.</title>
        <authorList>
            <person name="Probst A.J."/>
            <person name="Ladd B."/>
            <person name="Jarett J.K."/>
            <person name="Geller-Mcgrath D.E."/>
            <person name="Sieber C.M.K."/>
            <person name="Emerson J.B."/>
            <person name="Anantharaman K."/>
            <person name="Thomas B.C."/>
            <person name="Malmstrom R."/>
            <person name="Stieglmeier M."/>
            <person name="Klingl A."/>
            <person name="Woyke T."/>
            <person name="Ryan C.M."/>
            <person name="Banfield J.F."/>
        </authorList>
    </citation>
    <scope>NUCLEOTIDE SEQUENCE [LARGE SCALE GENOMIC DNA]</scope>
</reference>
<dbReference type="GO" id="GO:0003824">
    <property type="term" value="F:catalytic activity"/>
    <property type="evidence" value="ECO:0007669"/>
    <property type="project" value="InterPro"/>
</dbReference>
<dbReference type="SFLD" id="SFLDS00029">
    <property type="entry name" value="Radical_SAM"/>
    <property type="match status" value="1"/>
</dbReference>
<dbReference type="GO" id="GO:0031419">
    <property type="term" value="F:cobalamin binding"/>
    <property type="evidence" value="ECO:0007669"/>
    <property type="project" value="InterPro"/>
</dbReference>
<dbReference type="InterPro" id="IPR023404">
    <property type="entry name" value="rSAM_horseshoe"/>
</dbReference>
<dbReference type="InterPro" id="IPR007197">
    <property type="entry name" value="rSAM"/>
</dbReference>
<dbReference type="InterPro" id="IPR051198">
    <property type="entry name" value="BchE-like"/>
</dbReference>
<dbReference type="Gene3D" id="3.40.50.280">
    <property type="entry name" value="Cobalamin-binding domain"/>
    <property type="match status" value="1"/>
</dbReference>
<dbReference type="AlphaFoldDB" id="A0A2M6XC04"/>
<name>A0A2M6XC04_9BACT</name>
<dbReference type="InterPro" id="IPR036724">
    <property type="entry name" value="Cobalamin-bd_sf"/>
</dbReference>
<proteinExistence type="predicted"/>
<accession>A0A2M6XC04</accession>
<comment type="caution">
    <text evidence="10">The sequence shown here is derived from an EMBL/GenBank/DDBJ whole genome shotgun (WGS) entry which is preliminary data.</text>
</comment>
<evidence type="ECO:0000256" key="4">
    <source>
        <dbReference type="ARBA" id="ARBA00022691"/>
    </source>
</evidence>
<evidence type="ECO:0000256" key="6">
    <source>
        <dbReference type="ARBA" id="ARBA00023004"/>
    </source>
</evidence>
<feature type="domain" description="Radical SAM core" evidence="9">
    <location>
        <begin position="218"/>
        <end position="448"/>
    </location>
</feature>
<sequence>MRHKTKNKEYDIVLVSPPSRMINHYRPPLALMYIGGYLRHKGLRVKIIDIPMKLIIRDKKFYENIDHELIKIEKQMVEEFANLKTKAVGITFYTPEYLEVFSLAKKFKQIDPSVKIIVGGIHPTFYPEEILTEKECPIDFAVIGEGEITAYELVKAILKRKKDYKNINGIAYLDQKKKKVVITARRPLCENLDEISYPAYDLVDMDYYTNASPYAIRGCFLRSVYIMATRGCPGQCTFCVAKNLKAFNGGGSYSRVRSAKSLLAELKYLKNKYKVDSFYFIDDLFTINKENVLEFCQGLKKQHLNLLWGCSSKVSTLNEEIIKNMVLAGCIQMDFGVERGSNEALNLVKKGITVEMVEKVFSLCHKYNIRTFANFLVNLPKETEKDLEDIIKLIKRLNSEIVSLNIFTPYPGTEIYQNYGYKFKSEEYPMLANASTLIDKYPQKLKFANHNINLLDWVRKYSKIYNRIGNNLKFYTNFQYWKILLKSPKKSNYLSQTGLLIREFINQKL</sequence>
<dbReference type="Proteomes" id="UP000228996">
    <property type="component" value="Unassembled WGS sequence"/>
</dbReference>
<evidence type="ECO:0000256" key="5">
    <source>
        <dbReference type="ARBA" id="ARBA00022723"/>
    </source>
</evidence>
<dbReference type="Pfam" id="PF02310">
    <property type="entry name" value="B12-binding"/>
    <property type="match status" value="1"/>
</dbReference>
<dbReference type="GO" id="GO:0051539">
    <property type="term" value="F:4 iron, 4 sulfur cluster binding"/>
    <property type="evidence" value="ECO:0007669"/>
    <property type="project" value="UniProtKB-KW"/>
</dbReference>
<keyword evidence="2" id="KW-0489">Methyltransferase</keyword>
<dbReference type="PROSITE" id="PS51918">
    <property type="entry name" value="RADICAL_SAM"/>
    <property type="match status" value="1"/>
</dbReference>
<dbReference type="CDD" id="cd01335">
    <property type="entry name" value="Radical_SAM"/>
    <property type="match status" value="1"/>
</dbReference>
<comment type="cofactor">
    <cofactor evidence="1">
        <name>[4Fe-4S] cluster</name>
        <dbReference type="ChEBI" id="CHEBI:49883"/>
    </cofactor>
</comment>
<evidence type="ECO:0000259" key="9">
    <source>
        <dbReference type="PROSITE" id="PS51918"/>
    </source>
</evidence>
<dbReference type="SFLD" id="SFLDG01123">
    <property type="entry name" value="methyltransferase_(Class_B)"/>
    <property type="match status" value="1"/>
</dbReference>
<evidence type="ECO:0000256" key="2">
    <source>
        <dbReference type="ARBA" id="ARBA00022603"/>
    </source>
</evidence>
<keyword evidence="5" id="KW-0479">Metal-binding</keyword>
<dbReference type="SUPFAM" id="SSF102114">
    <property type="entry name" value="Radical SAM enzymes"/>
    <property type="match status" value="1"/>
</dbReference>
<dbReference type="InterPro" id="IPR034466">
    <property type="entry name" value="Methyltransferase_Class_B"/>
</dbReference>
<feature type="domain" description="B12-binding" evidence="8">
    <location>
        <begin position="9"/>
        <end position="164"/>
    </location>
</feature>
<dbReference type="InterPro" id="IPR006158">
    <property type="entry name" value="Cobalamin-bd"/>
</dbReference>
<dbReference type="PANTHER" id="PTHR43409">
    <property type="entry name" value="ANAEROBIC MAGNESIUM-PROTOPORPHYRIN IX MONOMETHYL ESTER CYCLASE-RELATED"/>
    <property type="match status" value="1"/>
</dbReference>
<evidence type="ECO:0000313" key="11">
    <source>
        <dbReference type="Proteomes" id="UP000228996"/>
    </source>
</evidence>
<protein>
    <submittedName>
        <fullName evidence="10">Uncharacterized protein</fullName>
    </submittedName>
</protein>
<dbReference type="GO" id="GO:0046872">
    <property type="term" value="F:metal ion binding"/>
    <property type="evidence" value="ECO:0007669"/>
    <property type="project" value="UniProtKB-KW"/>
</dbReference>
<dbReference type="InterPro" id="IPR058240">
    <property type="entry name" value="rSAM_sf"/>
</dbReference>
<dbReference type="Pfam" id="PF04055">
    <property type="entry name" value="Radical_SAM"/>
    <property type="match status" value="1"/>
</dbReference>
<gene>
    <name evidence="10" type="ORF">COT44_04900</name>
</gene>
<keyword evidence="7" id="KW-0411">Iron-sulfur</keyword>
<dbReference type="SUPFAM" id="SSF52242">
    <property type="entry name" value="Cobalamin (vitamin B12)-binding domain"/>
    <property type="match status" value="1"/>
</dbReference>
<dbReference type="CDD" id="cd02068">
    <property type="entry name" value="radical_SAM_B12_BD"/>
    <property type="match status" value="1"/>
</dbReference>
<keyword evidence="6" id="KW-0408">Iron</keyword>
<dbReference type="SFLD" id="SFLDG01082">
    <property type="entry name" value="B12-binding_domain_containing"/>
    <property type="match status" value="1"/>
</dbReference>